<evidence type="ECO:0000259" key="1">
    <source>
        <dbReference type="Pfam" id="PF01370"/>
    </source>
</evidence>
<dbReference type="EMBL" id="MDYQ01000039">
    <property type="protein sequence ID" value="PRP85818.1"/>
    <property type="molecule type" value="Genomic_DNA"/>
</dbReference>
<comment type="caution">
    <text evidence="2">The sequence shown here is derived from an EMBL/GenBank/DDBJ whole genome shotgun (WGS) entry which is preliminary data.</text>
</comment>
<evidence type="ECO:0000313" key="2">
    <source>
        <dbReference type="EMBL" id="PRP85818.1"/>
    </source>
</evidence>
<feature type="domain" description="NAD-dependent epimerase/dehydratase" evidence="1">
    <location>
        <begin position="5"/>
        <end position="214"/>
    </location>
</feature>
<dbReference type="InterPro" id="IPR051783">
    <property type="entry name" value="NAD(P)-dependent_oxidoreduct"/>
</dbReference>
<dbReference type="InParanoid" id="A0A2P6NPJ6"/>
<organism evidence="2 3">
    <name type="scientific">Planoprotostelium fungivorum</name>
    <dbReference type="NCBI Taxonomy" id="1890364"/>
    <lineage>
        <taxon>Eukaryota</taxon>
        <taxon>Amoebozoa</taxon>
        <taxon>Evosea</taxon>
        <taxon>Variosea</taxon>
        <taxon>Cavosteliida</taxon>
        <taxon>Cavosteliaceae</taxon>
        <taxon>Planoprotostelium</taxon>
    </lineage>
</organism>
<accession>A0A2P6NPJ6</accession>
<dbReference type="STRING" id="1890364.A0A2P6NPJ6"/>
<proteinExistence type="predicted"/>
<dbReference type="OrthoDB" id="10262413at2759"/>
<dbReference type="SUPFAM" id="SSF51735">
    <property type="entry name" value="NAD(P)-binding Rossmann-fold domains"/>
    <property type="match status" value="1"/>
</dbReference>
<dbReference type="AlphaFoldDB" id="A0A2P6NPJ6"/>
<dbReference type="InterPro" id="IPR036291">
    <property type="entry name" value="NAD(P)-bd_dom_sf"/>
</dbReference>
<dbReference type="Pfam" id="PF01370">
    <property type="entry name" value="Epimerase"/>
    <property type="match status" value="1"/>
</dbReference>
<evidence type="ECO:0000313" key="3">
    <source>
        <dbReference type="Proteomes" id="UP000241769"/>
    </source>
</evidence>
<dbReference type="PANTHER" id="PTHR48079:SF9">
    <property type="entry name" value="PUTATIVE-RELATED"/>
    <property type="match status" value="1"/>
</dbReference>
<protein>
    <submittedName>
        <fullName evidence="2">NAD-dependent epimerase/dehydratase</fullName>
    </submittedName>
</protein>
<keyword evidence="3" id="KW-1185">Reference proteome</keyword>
<dbReference type="CDD" id="cd05262">
    <property type="entry name" value="SDR_a7"/>
    <property type="match status" value="1"/>
</dbReference>
<dbReference type="Gene3D" id="3.40.50.720">
    <property type="entry name" value="NAD(P)-binding Rossmann-like Domain"/>
    <property type="match status" value="1"/>
</dbReference>
<dbReference type="GO" id="GO:0004029">
    <property type="term" value="F:aldehyde dehydrogenase (NAD+) activity"/>
    <property type="evidence" value="ECO:0007669"/>
    <property type="project" value="TreeGrafter"/>
</dbReference>
<sequence>MPLKVFVTGASGFIGTEVTKELISHGHTVVGLARSDASAEKLKNLGAQVVRGGLHDLDTLTSAARSSDAVIHLAFDHSFDRPDYNVAEVCAADIRALRALAEGIRGTKKPLVNTTGTLVAPEGQTLTETTPKQPGPARNQTEDFVQEAAREGLNSVLIRLAPSVHGEGDPNFLKTLVHNAKKEGRSIYVGDGSHRWPGVSKYDAAVLYRLAVEQQLPPGTVLHAIEEESIRLRDIAEVIGKKLKVPTQSITKEEALAKLGFVGWAISLDNPVTKEKTVELTGWKSASRHSVISRVDLQTSRQLTETDRENRSRSFTTNTRMWNMLPHLLFALFISTASASSIFYDAPPTIESGIADREAFLISQWKAQLSDLQTLDSWTLMARLNRVNSQYGVFVSTNAYLGDAAASLNSTWRTGASTLLLASLTFNLTQHLQNAMSQVKYDVAGNAPNVKEAQERGSIAYSVHLLNRANAYMQYQPLQAPAGTVQNTFENFTLTYAEAPAKNRGVRIWVSTGYNKEIAETLLAGTTVAIYGEQAAARYFPSTTSAFFLFWNSMVGKTGAYEIDNTPHYGTFNAGMMFHLAVVLNRLNRGTENDTDAYMSDSPDINRIVDRMALQYVYVSSGQAVWPLRMAYMMTGNVTYLWASRKIDRFYYNVMPNHTAVFDDLTHANIQRYDLLNLKGPASTTQPYQTFLRVSTMYYKGLLINRGATNANTVLVPDKIILRTSSHDLSSWAVLGLSGAGHHANTDQRLCLDNSMFMGAYMVHRRNRPSYANQCNGPFAQKNDINYPYPLAFPDLNSDYSTATQKYMDVMQYQFDPSTGTIQNETQTYPTNITYSNVLTLGSHASGADVLYGRFQHEGLSVRRQVIMTDNGVMVVKDTYTASSNLAYPVKAGVNWRLWDNVTLSGPTWALQAPRTITYNDRKRPLNETTQTLFSIQSDSSTANYGFRTEFDDFGSPVTNFFSWALLKGGDTVTFMTLISTVRDQMVNRTALEALVAATVADYDGKKFTVPADSASSYSFSFEPMGFTTVSQDIKTGSSTNSGAVVPTLSANEGCITIVPLFWIAICAIFTL</sequence>
<dbReference type="InterPro" id="IPR001509">
    <property type="entry name" value="Epimerase_deHydtase"/>
</dbReference>
<dbReference type="PANTHER" id="PTHR48079">
    <property type="entry name" value="PROTEIN YEEZ"/>
    <property type="match status" value="1"/>
</dbReference>
<dbReference type="GO" id="GO:0005737">
    <property type="term" value="C:cytoplasm"/>
    <property type="evidence" value="ECO:0007669"/>
    <property type="project" value="TreeGrafter"/>
</dbReference>
<name>A0A2P6NPJ6_9EUKA</name>
<reference evidence="2 3" key="1">
    <citation type="journal article" date="2018" name="Genome Biol. Evol.">
        <title>Multiple Roots of Fruiting Body Formation in Amoebozoa.</title>
        <authorList>
            <person name="Hillmann F."/>
            <person name="Forbes G."/>
            <person name="Novohradska S."/>
            <person name="Ferling I."/>
            <person name="Riege K."/>
            <person name="Groth M."/>
            <person name="Westermann M."/>
            <person name="Marz M."/>
            <person name="Spaller T."/>
            <person name="Winckler T."/>
            <person name="Schaap P."/>
            <person name="Glockner G."/>
        </authorList>
    </citation>
    <scope>NUCLEOTIDE SEQUENCE [LARGE SCALE GENOMIC DNA]</scope>
    <source>
        <strain evidence="2 3">Jena</strain>
    </source>
</reference>
<dbReference type="Proteomes" id="UP000241769">
    <property type="component" value="Unassembled WGS sequence"/>
</dbReference>
<gene>
    <name evidence="2" type="ORF">PROFUN_06010</name>
</gene>